<comment type="caution">
    <text evidence="5">The sequence shown here is derived from an EMBL/GenBank/DDBJ whole genome shotgun (WGS) entry which is preliminary data.</text>
</comment>
<dbReference type="FunFam" id="3.40.50.12780:FF:000012">
    <property type="entry name" value="Non-ribosomal peptide synthetase"/>
    <property type="match status" value="1"/>
</dbReference>
<sequence length="969" mass="101800">MTAASPAQHGIWFTEEAGLAGSAFHMAVEIWFDGDLDLDALHNACTAVAERHPALRSAFTDEAGSLQVVPGVMPPVLVTTLTESLVAQELASPFDLRHGPLARFTVASASPSRHLLLVTAHHIVFDGISKAVLVADLAAAYGGAQLAPLAPAPLPAVDLDAARDFWRDRFTGPGPVSLPGLRHVPAEAATAAHVTWSLGPVLSRGFGEAAGAAGVTRFEFLLTGLLTLLHRYADQPPTVAVDVSTRSPETADHIGHFVNELPITVTAPADGTFAAYATDVRAALREAYRHRAAPVARVVGGLRPAPALTPVSMSYRHHGGGEAKFAGLDATVTWMVPVTAARNALHLQVLDETTDLHVSLQFSPAAIDADAVSRIAGHLGELLTAAITAPAAPLATLPVLTGAERELLRAVNDTAVAYPSGTVDDLIAAVVASTPDAVAIVDSGRELTYAQLDTEVAAVAGALAARGAGPGALIGVCLPRSVPMVVTMLAVLRCGAAYLPLDVSHPQPRRAMILDDARPLLTVDEQVWASLDRGEGQAPRAGELAYVMYTSGSTGRPKGVEVTVANLRNLLLGLRDALGSGPADTWLALTSPAFDISALELLLPLITGGRLVLAPPELARDAVALHRLIADHGVTHVQATPSGWQLLLEGGRLPGLRVALAGGEALPAALASVLRGEADRLVNVYGPTETTIWSTMDDVGDGDVTVGRPIANTQAYVLDASMRPVPLEVTGELWLGGAGVARGYLGRPELDRERFLPDPFGPAGARLYRTGDLARWRTDGRLDFLGRLDGQVKIRGHRVELGEIEARLTEHPEISQAAVALRGEPPRLVAYLVAAAVPADLRARLEAALPSAMVPSAFVQLDRLPLTPNGKLDRAALPEPPAVVPSAPVEDAGPIAAELLTIWSEVLEIDGIGLDEEIFDLGGHSLLIVKIISRIRRQLGVDVPIEVFLDTPTVRGLAEAITDYHRSNA</sequence>
<dbReference type="Gene3D" id="3.30.559.30">
    <property type="entry name" value="Nonribosomal peptide synthetase, condensation domain"/>
    <property type="match status" value="1"/>
</dbReference>
<comment type="cofactor">
    <cofactor evidence="1">
        <name>pantetheine 4'-phosphate</name>
        <dbReference type="ChEBI" id="CHEBI:47942"/>
    </cofactor>
</comment>
<evidence type="ECO:0000256" key="3">
    <source>
        <dbReference type="ARBA" id="ARBA00022553"/>
    </source>
</evidence>
<dbReference type="GO" id="GO:0009366">
    <property type="term" value="C:enterobactin synthetase complex"/>
    <property type="evidence" value="ECO:0007669"/>
    <property type="project" value="TreeGrafter"/>
</dbReference>
<dbReference type="Pfam" id="PF00550">
    <property type="entry name" value="PP-binding"/>
    <property type="match status" value="1"/>
</dbReference>
<dbReference type="InterPro" id="IPR001242">
    <property type="entry name" value="Condensation_dom"/>
</dbReference>
<dbReference type="Gene3D" id="1.10.1200.10">
    <property type="entry name" value="ACP-like"/>
    <property type="match status" value="1"/>
</dbReference>
<dbReference type="PANTHER" id="PTHR45527">
    <property type="entry name" value="NONRIBOSOMAL PEPTIDE SYNTHETASE"/>
    <property type="match status" value="1"/>
</dbReference>
<name>A0A841BNM7_9ACTN</name>
<evidence type="ECO:0000256" key="2">
    <source>
        <dbReference type="ARBA" id="ARBA00022450"/>
    </source>
</evidence>
<keyword evidence="3" id="KW-0597">Phosphoprotein</keyword>
<dbReference type="SUPFAM" id="SSF47336">
    <property type="entry name" value="ACP-like"/>
    <property type="match status" value="1"/>
</dbReference>
<dbReference type="Pfam" id="PF00668">
    <property type="entry name" value="Condensation"/>
    <property type="match status" value="1"/>
</dbReference>
<dbReference type="GO" id="GO:0009239">
    <property type="term" value="P:enterobactin biosynthetic process"/>
    <property type="evidence" value="ECO:0007669"/>
    <property type="project" value="TreeGrafter"/>
</dbReference>
<dbReference type="PROSITE" id="PS00455">
    <property type="entry name" value="AMP_BINDING"/>
    <property type="match status" value="1"/>
</dbReference>
<evidence type="ECO:0000259" key="4">
    <source>
        <dbReference type="PROSITE" id="PS50075"/>
    </source>
</evidence>
<dbReference type="InterPro" id="IPR006162">
    <property type="entry name" value="Ppantetheine_attach_site"/>
</dbReference>
<proteinExistence type="predicted"/>
<dbReference type="Gene3D" id="3.40.50.12780">
    <property type="entry name" value="N-terminal domain of ligase-like"/>
    <property type="match status" value="1"/>
</dbReference>
<dbReference type="InterPro" id="IPR025110">
    <property type="entry name" value="AMP-bd_C"/>
</dbReference>
<evidence type="ECO:0000313" key="5">
    <source>
        <dbReference type="EMBL" id="MBB5868896.1"/>
    </source>
</evidence>
<protein>
    <submittedName>
        <fullName evidence="5">Amino acid adenylation domain-containing protein</fullName>
    </submittedName>
</protein>
<dbReference type="EMBL" id="JACHMN010000002">
    <property type="protein sequence ID" value="MBB5868896.1"/>
    <property type="molecule type" value="Genomic_DNA"/>
</dbReference>
<keyword evidence="6" id="KW-1185">Reference proteome</keyword>
<dbReference type="NCBIfam" id="TIGR01733">
    <property type="entry name" value="AA-adenyl-dom"/>
    <property type="match status" value="1"/>
</dbReference>
<reference evidence="5 6" key="1">
    <citation type="submission" date="2020-08" db="EMBL/GenBank/DDBJ databases">
        <title>Sequencing the genomes of 1000 actinobacteria strains.</title>
        <authorList>
            <person name="Klenk H.-P."/>
        </authorList>
    </citation>
    <scope>NUCLEOTIDE SEQUENCE [LARGE SCALE GENOMIC DNA]</scope>
    <source>
        <strain evidence="5 6">DSM 45362</strain>
    </source>
</reference>
<dbReference type="PANTHER" id="PTHR45527:SF1">
    <property type="entry name" value="FATTY ACID SYNTHASE"/>
    <property type="match status" value="1"/>
</dbReference>
<dbReference type="Proteomes" id="UP000587527">
    <property type="component" value="Unassembled WGS sequence"/>
</dbReference>
<dbReference type="InterPro" id="IPR020845">
    <property type="entry name" value="AMP-binding_CS"/>
</dbReference>
<dbReference type="InterPro" id="IPR009081">
    <property type="entry name" value="PP-bd_ACP"/>
</dbReference>
<dbReference type="InterPro" id="IPR042099">
    <property type="entry name" value="ANL_N_sf"/>
</dbReference>
<gene>
    <name evidence="5" type="ORF">F4553_002275</name>
</gene>
<feature type="domain" description="Carrier" evidence="4">
    <location>
        <begin position="890"/>
        <end position="965"/>
    </location>
</feature>
<dbReference type="GO" id="GO:0043041">
    <property type="term" value="P:amino acid activation for nonribosomal peptide biosynthetic process"/>
    <property type="evidence" value="ECO:0007669"/>
    <property type="project" value="TreeGrafter"/>
</dbReference>
<dbReference type="Pfam" id="PF00501">
    <property type="entry name" value="AMP-binding"/>
    <property type="match status" value="1"/>
</dbReference>
<evidence type="ECO:0000256" key="1">
    <source>
        <dbReference type="ARBA" id="ARBA00001957"/>
    </source>
</evidence>
<keyword evidence="2" id="KW-0596">Phosphopantetheine</keyword>
<dbReference type="GO" id="GO:0005829">
    <property type="term" value="C:cytosol"/>
    <property type="evidence" value="ECO:0007669"/>
    <property type="project" value="TreeGrafter"/>
</dbReference>
<dbReference type="AlphaFoldDB" id="A0A841BNM7"/>
<dbReference type="InterPro" id="IPR020806">
    <property type="entry name" value="PKS_PP-bd"/>
</dbReference>
<dbReference type="InterPro" id="IPR000873">
    <property type="entry name" value="AMP-dep_synth/lig_dom"/>
</dbReference>
<dbReference type="PROSITE" id="PS50075">
    <property type="entry name" value="CARRIER"/>
    <property type="match status" value="1"/>
</dbReference>
<dbReference type="InterPro" id="IPR023213">
    <property type="entry name" value="CAT-like_dom_sf"/>
</dbReference>
<organism evidence="5 6">
    <name type="scientific">Allocatelliglobosispora scoriae</name>
    <dbReference type="NCBI Taxonomy" id="643052"/>
    <lineage>
        <taxon>Bacteria</taxon>
        <taxon>Bacillati</taxon>
        <taxon>Actinomycetota</taxon>
        <taxon>Actinomycetes</taxon>
        <taxon>Micromonosporales</taxon>
        <taxon>Micromonosporaceae</taxon>
        <taxon>Allocatelliglobosispora</taxon>
    </lineage>
</organism>
<dbReference type="GO" id="GO:0031177">
    <property type="term" value="F:phosphopantetheine binding"/>
    <property type="evidence" value="ECO:0007669"/>
    <property type="project" value="InterPro"/>
</dbReference>
<dbReference type="SUPFAM" id="SSF52777">
    <property type="entry name" value="CoA-dependent acyltransferases"/>
    <property type="match status" value="2"/>
</dbReference>
<dbReference type="RefSeq" id="WP_184835157.1">
    <property type="nucleotide sequence ID" value="NZ_JACHMN010000002.1"/>
</dbReference>
<dbReference type="GO" id="GO:0008610">
    <property type="term" value="P:lipid biosynthetic process"/>
    <property type="evidence" value="ECO:0007669"/>
    <property type="project" value="UniProtKB-ARBA"/>
</dbReference>
<dbReference type="GO" id="GO:0047527">
    <property type="term" value="F:2,3-dihydroxybenzoate-serine ligase activity"/>
    <property type="evidence" value="ECO:0007669"/>
    <property type="project" value="TreeGrafter"/>
</dbReference>
<dbReference type="SMART" id="SM00823">
    <property type="entry name" value="PKS_PP"/>
    <property type="match status" value="1"/>
</dbReference>
<dbReference type="InterPro" id="IPR010071">
    <property type="entry name" value="AA_adenyl_dom"/>
</dbReference>
<dbReference type="Pfam" id="PF13193">
    <property type="entry name" value="AMP-binding_C"/>
    <property type="match status" value="1"/>
</dbReference>
<dbReference type="Gene3D" id="3.30.300.30">
    <property type="match status" value="1"/>
</dbReference>
<dbReference type="FunFam" id="2.30.38.10:FF:000001">
    <property type="entry name" value="Non-ribosomal peptide synthetase PvdI"/>
    <property type="match status" value="1"/>
</dbReference>
<dbReference type="SUPFAM" id="SSF56801">
    <property type="entry name" value="Acetyl-CoA synthetase-like"/>
    <property type="match status" value="1"/>
</dbReference>
<dbReference type="PROSITE" id="PS00012">
    <property type="entry name" value="PHOSPHOPANTETHEINE"/>
    <property type="match status" value="1"/>
</dbReference>
<evidence type="ECO:0000313" key="6">
    <source>
        <dbReference type="Proteomes" id="UP000587527"/>
    </source>
</evidence>
<dbReference type="Gene3D" id="3.30.559.10">
    <property type="entry name" value="Chloramphenicol acetyltransferase-like domain"/>
    <property type="match status" value="1"/>
</dbReference>
<dbReference type="InterPro" id="IPR036736">
    <property type="entry name" value="ACP-like_sf"/>
</dbReference>
<accession>A0A841BNM7</accession>
<dbReference type="CDD" id="cd05930">
    <property type="entry name" value="A_NRPS"/>
    <property type="match status" value="1"/>
</dbReference>
<dbReference type="InterPro" id="IPR045851">
    <property type="entry name" value="AMP-bd_C_sf"/>
</dbReference>